<feature type="transmembrane region" description="Helical" evidence="6">
    <location>
        <begin position="301"/>
        <end position="321"/>
    </location>
</feature>
<keyword evidence="3 6" id="KW-0812">Transmembrane</keyword>
<feature type="transmembrane region" description="Helical" evidence="6">
    <location>
        <begin position="248"/>
        <end position="281"/>
    </location>
</feature>
<reference evidence="7" key="1">
    <citation type="journal article" date="2014" name="Int. J. Syst. Evol. Microbiol.">
        <title>Complete genome sequence of Corynebacterium casei LMG S-19264T (=DSM 44701T), isolated from a smear-ripened cheese.</title>
        <authorList>
            <consortium name="US DOE Joint Genome Institute (JGI-PGF)"/>
            <person name="Walter F."/>
            <person name="Albersmeier A."/>
            <person name="Kalinowski J."/>
            <person name="Ruckert C."/>
        </authorList>
    </citation>
    <scope>NUCLEOTIDE SEQUENCE</scope>
    <source>
        <strain evidence="7">CGMCC 1.16134</strain>
    </source>
</reference>
<dbReference type="Proteomes" id="UP000637643">
    <property type="component" value="Unassembled WGS sequence"/>
</dbReference>
<feature type="transmembrane region" description="Helical" evidence="6">
    <location>
        <begin position="21"/>
        <end position="40"/>
    </location>
</feature>
<reference evidence="7" key="2">
    <citation type="submission" date="2020-09" db="EMBL/GenBank/DDBJ databases">
        <authorList>
            <person name="Sun Q."/>
            <person name="Zhou Y."/>
        </authorList>
    </citation>
    <scope>NUCLEOTIDE SEQUENCE</scope>
    <source>
        <strain evidence="7">CGMCC 1.16134</strain>
    </source>
</reference>
<dbReference type="PANTHER" id="PTHR39087:SF2">
    <property type="entry name" value="UPF0104 MEMBRANE PROTEIN MJ1595"/>
    <property type="match status" value="1"/>
</dbReference>
<feature type="transmembrane region" description="Helical" evidence="6">
    <location>
        <begin position="60"/>
        <end position="83"/>
    </location>
</feature>
<keyword evidence="2" id="KW-1003">Cell membrane</keyword>
<dbReference type="RefSeq" id="WP_189029368.1">
    <property type="nucleotide sequence ID" value="NZ_BMKR01000025.1"/>
</dbReference>
<dbReference type="Pfam" id="PF03706">
    <property type="entry name" value="LPG_synthase_TM"/>
    <property type="match status" value="1"/>
</dbReference>
<evidence type="ECO:0000313" key="7">
    <source>
        <dbReference type="EMBL" id="GGF97287.1"/>
    </source>
</evidence>
<evidence type="ECO:0000256" key="3">
    <source>
        <dbReference type="ARBA" id="ARBA00022692"/>
    </source>
</evidence>
<protein>
    <recommendedName>
        <fullName evidence="6">Phosphatidylglycerol lysyltransferase</fullName>
        <ecNumber evidence="6">2.3.2.3</ecNumber>
    </recommendedName>
    <alternativeName>
        <fullName evidence="6">Lysylphosphatidylglycerol synthase</fullName>
    </alternativeName>
</protein>
<comment type="catalytic activity">
    <reaction evidence="6">
        <text>L-lysyl-tRNA(Lys) + a 1,2-diacyl-sn-glycero-3-phospho-(1'-sn-glycerol) = a 1,2-diacyl-sn-glycero-3-phospho-1'-(3'-O-L-lysyl)-sn-glycerol + tRNA(Lys)</text>
        <dbReference type="Rhea" id="RHEA:10668"/>
        <dbReference type="Rhea" id="RHEA-COMP:9696"/>
        <dbReference type="Rhea" id="RHEA-COMP:9697"/>
        <dbReference type="ChEBI" id="CHEBI:64716"/>
        <dbReference type="ChEBI" id="CHEBI:75792"/>
        <dbReference type="ChEBI" id="CHEBI:78442"/>
        <dbReference type="ChEBI" id="CHEBI:78529"/>
        <dbReference type="EC" id="2.3.2.3"/>
    </reaction>
</comment>
<proteinExistence type="inferred from homology"/>
<keyword evidence="6" id="KW-0443">Lipid metabolism</keyword>
<feature type="transmembrane region" description="Helical" evidence="6">
    <location>
        <begin position="142"/>
        <end position="164"/>
    </location>
</feature>
<keyword evidence="4 6" id="KW-1133">Transmembrane helix</keyword>
<evidence type="ECO:0000256" key="6">
    <source>
        <dbReference type="RuleBase" id="RU363042"/>
    </source>
</evidence>
<keyword evidence="6" id="KW-0046">Antibiotic resistance</keyword>
<keyword evidence="5 6" id="KW-0472">Membrane</keyword>
<dbReference type="PANTHER" id="PTHR39087">
    <property type="entry name" value="UPF0104 MEMBRANE PROTEIN MJ1595"/>
    <property type="match status" value="1"/>
</dbReference>
<evidence type="ECO:0000313" key="8">
    <source>
        <dbReference type="Proteomes" id="UP000637643"/>
    </source>
</evidence>
<dbReference type="GO" id="GO:0046677">
    <property type="term" value="P:response to antibiotic"/>
    <property type="evidence" value="ECO:0007669"/>
    <property type="project" value="UniProtKB-KW"/>
</dbReference>
<comment type="similarity">
    <text evidence="6">Belongs to the LPG synthase family.</text>
</comment>
<feature type="transmembrane region" description="Helical" evidence="6">
    <location>
        <begin position="214"/>
        <end position="236"/>
    </location>
</feature>
<dbReference type="AlphaFoldDB" id="A0A917FQA5"/>
<dbReference type="EMBL" id="BMKR01000025">
    <property type="protein sequence ID" value="GGF97287.1"/>
    <property type="molecule type" value="Genomic_DNA"/>
</dbReference>
<organism evidence="7 8">
    <name type="scientific">Paenibacillus albidus</name>
    <dbReference type="NCBI Taxonomy" id="2041023"/>
    <lineage>
        <taxon>Bacteria</taxon>
        <taxon>Bacillati</taxon>
        <taxon>Bacillota</taxon>
        <taxon>Bacilli</taxon>
        <taxon>Bacillales</taxon>
        <taxon>Paenibacillaceae</taxon>
        <taxon>Paenibacillus</taxon>
    </lineage>
</organism>
<sequence length="331" mass="37073">MQSERLTLKRFRIVKLMLSIYRMRAFKVLFPLSIIALVYLQGQHELKRVHLGRTLYELKLVPAPLIMQMMGMGLLAVAVMSAYDYLIRAQFRIKIGLWRTFHYAWIANTFNNLIGFAGVAGVGLRTLLYRKSGVPLSVLTPAIVFLSPLMVSGLSLLAWGNLIGLLPAGMLFKEHYWLGFAVWGMALYLPLFVLVQRSSLFAKWMNKDRQRTPWVTVAASLGASLLEWAFAGVTFWTIGNCLLGGVPFIPIFGIFIVAAIAGMLSMAPGGIGAFDLIALLGLTQMGYEPDQAVAVLVIYRMFYYIVPWLIGLVLAALEIGLQGRKFFRRRD</sequence>
<evidence type="ECO:0000256" key="4">
    <source>
        <dbReference type="ARBA" id="ARBA00022989"/>
    </source>
</evidence>
<feature type="transmembrane region" description="Helical" evidence="6">
    <location>
        <begin position="103"/>
        <end position="122"/>
    </location>
</feature>
<accession>A0A917FQA5</accession>
<dbReference type="GO" id="GO:0005886">
    <property type="term" value="C:plasma membrane"/>
    <property type="evidence" value="ECO:0007669"/>
    <property type="project" value="UniProtKB-SubCell"/>
</dbReference>
<evidence type="ECO:0000256" key="5">
    <source>
        <dbReference type="ARBA" id="ARBA00023136"/>
    </source>
</evidence>
<dbReference type="GO" id="GO:0050071">
    <property type="term" value="F:phosphatidylglycerol lysyltransferase activity"/>
    <property type="evidence" value="ECO:0007669"/>
    <property type="project" value="UniProtKB-EC"/>
</dbReference>
<comment type="caution">
    <text evidence="7">The sequence shown here is derived from an EMBL/GenBank/DDBJ whole genome shotgun (WGS) entry which is preliminary data.</text>
</comment>
<comment type="subcellular location">
    <subcellularLocation>
        <location evidence="1 6">Cell membrane</location>
        <topology evidence="1 6">Multi-pass membrane protein</topology>
    </subcellularLocation>
</comment>
<dbReference type="InterPro" id="IPR022791">
    <property type="entry name" value="L-PG_synthase/AglD"/>
</dbReference>
<dbReference type="EC" id="2.3.2.3" evidence="6"/>
<keyword evidence="8" id="KW-1185">Reference proteome</keyword>
<feature type="transmembrane region" description="Helical" evidence="6">
    <location>
        <begin position="176"/>
        <end position="194"/>
    </location>
</feature>
<evidence type="ECO:0000256" key="2">
    <source>
        <dbReference type="ARBA" id="ARBA00022475"/>
    </source>
</evidence>
<comment type="function">
    <text evidence="6">Catalyzes the transfer of a lysyl group from L-lysyl-tRNA(Lys) to membrane-bound phosphatidylglycerol (PG), which produces lysylphosphatidylglycerol (LPG), a major component of the bacterial membrane with a positive net charge. LPG synthesis contributes to bacterial virulence as it is involved in the resistance mechanism against cationic antimicrobial peptides (CAMP) produces by the host's immune system (defensins, cathelicidins) and by the competing microorganisms.</text>
</comment>
<dbReference type="GO" id="GO:0006629">
    <property type="term" value="P:lipid metabolic process"/>
    <property type="evidence" value="ECO:0007669"/>
    <property type="project" value="UniProtKB-KW"/>
</dbReference>
<keyword evidence="6" id="KW-0808">Transferase</keyword>
<gene>
    <name evidence="6" type="primary">mprF</name>
    <name evidence="7" type="ORF">GCM10010912_47550</name>
</gene>
<evidence type="ECO:0000256" key="1">
    <source>
        <dbReference type="ARBA" id="ARBA00004651"/>
    </source>
</evidence>
<name>A0A917FQA5_9BACL</name>